<name>A0A7E4V6F1_PANRE</name>
<reference evidence="3" key="2">
    <citation type="submission" date="2020-10" db="UniProtKB">
        <authorList>
            <consortium name="WormBaseParasite"/>
        </authorList>
    </citation>
    <scope>IDENTIFICATION</scope>
</reference>
<organism evidence="2 3">
    <name type="scientific">Panagrellus redivivus</name>
    <name type="common">Microworm</name>
    <dbReference type="NCBI Taxonomy" id="6233"/>
    <lineage>
        <taxon>Eukaryota</taxon>
        <taxon>Metazoa</taxon>
        <taxon>Ecdysozoa</taxon>
        <taxon>Nematoda</taxon>
        <taxon>Chromadorea</taxon>
        <taxon>Rhabditida</taxon>
        <taxon>Tylenchina</taxon>
        <taxon>Panagrolaimomorpha</taxon>
        <taxon>Panagrolaimoidea</taxon>
        <taxon>Panagrolaimidae</taxon>
        <taxon>Panagrellus</taxon>
    </lineage>
</organism>
<reference evidence="2" key="1">
    <citation type="journal article" date="2013" name="Genetics">
        <title>The draft genome and transcriptome of Panagrellus redivivus are shaped by the harsh demands of a free-living lifestyle.</title>
        <authorList>
            <person name="Srinivasan J."/>
            <person name="Dillman A.R."/>
            <person name="Macchietto M.G."/>
            <person name="Heikkinen L."/>
            <person name="Lakso M."/>
            <person name="Fracchia K.M."/>
            <person name="Antoshechkin I."/>
            <person name="Mortazavi A."/>
            <person name="Wong G."/>
            <person name="Sternberg P.W."/>
        </authorList>
    </citation>
    <scope>NUCLEOTIDE SEQUENCE [LARGE SCALE GENOMIC DNA]</scope>
    <source>
        <strain evidence="2">MT8872</strain>
    </source>
</reference>
<dbReference type="AlphaFoldDB" id="A0A7E4V6F1"/>
<sequence>MTSDRDAVLDCEAHVSLFTPSGDKDVIHDAATLKDAVNALLQAGPPNTVKCVYILSSNFESCRRSVEAVQKAGYSKIQLFSSTIHDAGFGPTFIRNRINDDNPGGYAVLPYDLFVIFGGESNTISLAGYVPPFTITKEFDVGDASTVEIRAGKVDKDDKPLVKRFAFTSAAFRTVLITINVDRTHLPQVTLETIATRESESTTVPPQAGSIEVTPPKPKPDDITPSVVYTVMEEDGKYSTVAYRQKHPDSFSLHAVDFASVSDVVAEMQKGADSLKTSIFFYYTETVTTIEQQNFRDACRKAGFLNVRFIPLASVQLSLILGSLQVPINAGQMVAVLTPWFFYLITRDGKNLKIQKRGPFNEFQAETCTADSVVIADVSYHFETAVIDALEGSLRSKDVQVIRESDRTSEFLPEFLRSSVDENAVNRYTFNNFCDFDISIMGHKFIPIRFKEFPIFVTTDVDVSHLTTLQVNLVKSEADIEHLKTFPITSNTTFVRIMIFAESSCHIIMTMTVIDNADVRETAVASFNMVADEPRIEFTLSPKPPIGNATDAPSLPTSNDATDNESWLAQLDAANSFGADATLPKNQPRLKLDTTSTTIWKLAVVSPDRVKLESDDKSFFLDLPAATKAVACVGTRPQQADASSSKLPITAKAIESATTKLKRKDESCYIVSPPTKVVLPVEAKPGSEDGSCSAPTKTVPYAETKPQTTDVTSPKVPNAPKAVVATTPKPESEDAPSSKSPLPTKLTVFAETTPEATAEFCAPKPPIGTESVACPEKKAETKAQSCPPQLPVTTTTVASANTVPQPTTASPSKVATNAIVSTVSKPTSEDDCVSKIMVTTKANAGNERTEKLSKDVRVKCVAAIEALRNLLRAYPESKKKFCSSQLSFAEITSVTWPPLKDSTGKKNRSQRRRLARLYAAKNDTADEPSNPVDGLTLCDDEIDNVGSVATLPNEMSHLKLDSSPTIILAFTSDNRVLIEADESYTGDKQLLAYVRLQSGKPPIVGKDAFDALQTHPDSVFYDIIRLLAEDFDPDYPHPLWSFKTTRGADGKLLVHGGNNVVTLPIVLFGLVVNSTLLYIKEHMTIGIPFVGIRLPCGSSISDEDLKGVSEKIGTKLIIVPPTI</sequence>
<feature type="region of interest" description="Disordered" evidence="1">
    <location>
        <begin position="683"/>
        <end position="743"/>
    </location>
</feature>
<proteinExistence type="predicted"/>
<evidence type="ECO:0000256" key="1">
    <source>
        <dbReference type="SAM" id="MobiDB-lite"/>
    </source>
</evidence>
<accession>A0A7E4V6F1</accession>
<dbReference type="Proteomes" id="UP000492821">
    <property type="component" value="Unassembled WGS sequence"/>
</dbReference>
<feature type="region of interest" description="Disordered" evidence="1">
    <location>
        <begin position="540"/>
        <end position="562"/>
    </location>
</feature>
<protein>
    <submittedName>
        <fullName evidence="3">VWFA domain-containing protein</fullName>
    </submittedName>
</protein>
<feature type="region of interest" description="Disordered" evidence="1">
    <location>
        <begin position="197"/>
        <end position="219"/>
    </location>
</feature>
<evidence type="ECO:0000313" key="3">
    <source>
        <dbReference type="WBParaSite" id="Pan_g17143.t1"/>
    </source>
</evidence>
<dbReference type="WBParaSite" id="Pan_g17143.t1">
    <property type="protein sequence ID" value="Pan_g17143.t1"/>
    <property type="gene ID" value="Pan_g17143"/>
</dbReference>
<evidence type="ECO:0000313" key="2">
    <source>
        <dbReference type="Proteomes" id="UP000492821"/>
    </source>
</evidence>
<keyword evidence="2" id="KW-1185">Reference proteome</keyword>